<reference evidence="11" key="1">
    <citation type="submission" date="2020-07" db="EMBL/GenBank/DDBJ databases">
        <title>Multicomponent nature underlies the extraordinary mechanical properties of spider dragline silk.</title>
        <authorList>
            <person name="Kono N."/>
            <person name="Nakamura H."/>
            <person name="Mori M."/>
            <person name="Yoshida Y."/>
            <person name="Ohtoshi R."/>
            <person name="Malay A.D."/>
            <person name="Moran D.A.P."/>
            <person name="Tomita M."/>
            <person name="Numata K."/>
            <person name="Arakawa K."/>
        </authorList>
    </citation>
    <scope>NUCLEOTIDE SEQUENCE</scope>
</reference>
<evidence type="ECO:0000256" key="4">
    <source>
        <dbReference type="ARBA" id="ARBA00022454"/>
    </source>
</evidence>
<evidence type="ECO:0000256" key="5">
    <source>
        <dbReference type="ARBA" id="ARBA00022618"/>
    </source>
</evidence>
<keyword evidence="8" id="KW-0175">Coiled coil</keyword>
<dbReference type="GO" id="GO:0051301">
    <property type="term" value="P:cell division"/>
    <property type="evidence" value="ECO:0007669"/>
    <property type="project" value="UniProtKB-KW"/>
</dbReference>
<keyword evidence="4" id="KW-0158">Chromosome</keyword>
<proteinExistence type="inferred from homology"/>
<evidence type="ECO:0000256" key="7">
    <source>
        <dbReference type="ARBA" id="ARBA00022838"/>
    </source>
</evidence>
<keyword evidence="12" id="KW-1185">Reference proteome</keyword>
<evidence type="ECO:0000313" key="11">
    <source>
        <dbReference type="EMBL" id="GFQ85232.1"/>
    </source>
</evidence>
<dbReference type="OrthoDB" id="1884855at2759"/>
<keyword evidence="7" id="KW-0995">Kinetochore</keyword>
<evidence type="ECO:0000256" key="9">
    <source>
        <dbReference type="ARBA" id="ARBA00023306"/>
    </source>
</evidence>
<evidence type="ECO:0000256" key="3">
    <source>
        <dbReference type="ARBA" id="ARBA00013793"/>
    </source>
</evidence>
<dbReference type="GO" id="GO:0005634">
    <property type="term" value="C:nucleus"/>
    <property type="evidence" value="ECO:0007669"/>
    <property type="project" value="InterPro"/>
</dbReference>
<accession>A0A8X6I0Q5</accession>
<sequence length="200" mass="24196">MDFEAIIELDYETQHFGFHPRIFLDRVYNAFYECLFDGLNEMKKYLSEEYNHVVSTDVVHSSTDSLFQGLVKKLDKAIDRLEFYIDENVFLIPNHVVLPEDEIHLTNPSTKEQEKELDEEIEQIKERIIVERIHRSFWKSRLEEQKYVKEELLTFKNKLQELFAVIQHSSETQEEQKLAMEKCFELWNNLKQPHFKKFFK</sequence>
<dbReference type="GO" id="GO:0000070">
    <property type="term" value="P:mitotic sister chromatid segregation"/>
    <property type="evidence" value="ECO:0007669"/>
    <property type="project" value="TreeGrafter"/>
</dbReference>
<evidence type="ECO:0000256" key="8">
    <source>
        <dbReference type="ARBA" id="ARBA00023054"/>
    </source>
</evidence>
<keyword evidence="9" id="KW-0131">Cell cycle</keyword>
<keyword evidence="5" id="KW-0132">Cell division</keyword>
<comment type="subcellular location">
    <subcellularLocation>
        <location evidence="1">Chromosome</location>
        <location evidence="1">Centromere</location>
        <location evidence="1">Kinetochore</location>
    </subcellularLocation>
</comment>
<dbReference type="GO" id="GO:0000444">
    <property type="term" value="C:MIS12/MIND type complex"/>
    <property type="evidence" value="ECO:0007669"/>
    <property type="project" value="TreeGrafter"/>
</dbReference>
<evidence type="ECO:0000256" key="10">
    <source>
        <dbReference type="ARBA" id="ARBA00023328"/>
    </source>
</evidence>
<dbReference type="AlphaFoldDB" id="A0A8X6I0Q5"/>
<dbReference type="Proteomes" id="UP000887116">
    <property type="component" value="Unassembled WGS sequence"/>
</dbReference>
<protein>
    <recommendedName>
        <fullName evidence="3">Protein MIS12 homolog</fullName>
    </recommendedName>
</protein>
<name>A0A8X6I0Q5_TRICU</name>
<keyword evidence="10" id="KW-0137">Centromere</keyword>
<organism evidence="11 12">
    <name type="scientific">Trichonephila clavata</name>
    <name type="common">Joro spider</name>
    <name type="synonym">Nephila clavata</name>
    <dbReference type="NCBI Taxonomy" id="2740835"/>
    <lineage>
        <taxon>Eukaryota</taxon>
        <taxon>Metazoa</taxon>
        <taxon>Ecdysozoa</taxon>
        <taxon>Arthropoda</taxon>
        <taxon>Chelicerata</taxon>
        <taxon>Arachnida</taxon>
        <taxon>Araneae</taxon>
        <taxon>Araneomorphae</taxon>
        <taxon>Entelegynae</taxon>
        <taxon>Araneoidea</taxon>
        <taxon>Nephilidae</taxon>
        <taxon>Trichonephila</taxon>
    </lineage>
</organism>
<evidence type="ECO:0000256" key="1">
    <source>
        <dbReference type="ARBA" id="ARBA00004629"/>
    </source>
</evidence>
<evidence type="ECO:0000256" key="2">
    <source>
        <dbReference type="ARBA" id="ARBA00008643"/>
    </source>
</evidence>
<dbReference type="InterPro" id="IPR008685">
    <property type="entry name" value="Centromere_Mis12"/>
</dbReference>
<comment type="caution">
    <text evidence="11">The sequence shown here is derived from an EMBL/GenBank/DDBJ whole genome shotgun (WGS) entry which is preliminary data.</text>
</comment>
<dbReference type="Pfam" id="PF05859">
    <property type="entry name" value="Mis12"/>
    <property type="match status" value="1"/>
</dbReference>
<comment type="similarity">
    <text evidence="2">Belongs to the mis12 family.</text>
</comment>
<evidence type="ECO:0000313" key="12">
    <source>
        <dbReference type="Proteomes" id="UP000887116"/>
    </source>
</evidence>
<dbReference type="GO" id="GO:0051382">
    <property type="term" value="P:kinetochore assembly"/>
    <property type="evidence" value="ECO:0007669"/>
    <property type="project" value="TreeGrafter"/>
</dbReference>
<keyword evidence="6" id="KW-0498">Mitosis</keyword>
<evidence type="ECO:0000256" key="6">
    <source>
        <dbReference type="ARBA" id="ARBA00022776"/>
    </source>
</evidence>
<dbReference type="PANTHER" id="PTHR14527">
    <property type="entry name" value="PROTEIN MIS12 HOMOLOG"/>
    <property type="match status" value="1"/>
</dbReference>
<gene>
    <name evidence="11" type="primary">AVEN_217159_1</name>
    <name evidence="11" type="ORF">TNCT_168661</name>
</gene>
<dbReference type="PANTHER" id="PTHR14527:SF2">
    <property type="entry name" value="PROTEIN MIS12 HOMOLOG"/>
    <property type="match status" value="1"/>
</dbReference>
<dbReference type="EMBL" id="BMAO01022881">
    <property type="protein sequence ID" value="GFQ85232.1"/>
    <property type="molecule type" value="Genomic_DNA"/>
</dbReference>